<protein>
    <recommendedName>
        <fullName evidence="3">Sulfatase N-terminal domain-containing protein</fullName>
    </recommendedName>
</protein>
<name>A0A238YKM3_HALEZ</name>
<dbReference type="InterPro" id="IPR017850">
    <property type="entry name" value="Alkaline_phosphatase_core_sf"/>
</dbReference>
<evidence type="ECO:0000313" key="1">
    <source>
        <dbReference type="EMBL" id="SNR71358.1"/>
    </source>
</evidence>
<accession>A0A238YKM3</accession>
<dbReference type="Proteomes" id="UP000198297">
    <property type="component" value="Unassembled WGS sequence"/>
</dbReference>
<dbReference type="RefSeq" id="WP_208613651.1">
    <property type="nucleotide sequence ID" value="NZ_FZNK01000013.1"/>
</dbReference>
<sequence>MSGSTYTIDNLRRVASIKGVSGIISRLGTRINQEYYKMCDTDKGVQIINEDWDNLIILDGCRYDTFSEVCELSGELEYRMSKGSESREFIEQNFIGEELTDTVYITANPFATTVPDRTFHYIDNILEEEWDSEINTVPPSAVVDHAESAAERFPNKRLIVHFMQPHYPFIGNFGKNMESGGINPRSNETSNQIQVWKRLQYGLGVPKGDVVHAYRENLNLVLNAVSGLLDNIEGKSVITSDHGNLIGDRLSPVPVRGYGHPRNVYVEDLVKVPWFTIDGNRRMIKPETPISSDELKLEEVNQQLDHLGYK</sequence>
<dbReference type="AlphaFoldDB" id="A0A238YKM3"/>
<dbReference type="SUPFAM" id="SSF53649">
    <property type="entry name" value="Alkaline phosphatase-like"/>
    <property type="match status" value="1"/>
</dbReference>
<gene>
    <name evidence="1" type="ORF">SAMN06266787_11357</name>
</gene>
<dbReference type="Gene3D" id="3.40.720.10">
    <property type="entry name" value="Alkaline Phosphatase, subunit A"/>
    <property type="match status" value="1"/>
</dbReference>
<proteinExistence type="predicted"/>
<evidence type="ECO:0000313" key="2">
    <source>
        <dbReference type="Proteomes" id="UP000198297"/>
    </source>
</evidence>
<reference evidence="1 2" key="1">
    <citation type="submission" date="2017-06" db="EMBL/GenBank/DDBJ databases">
        <authorList>
            <person name="Kim H.J."/>
            <person name="Triplett B.A."/>
        </authorList>
    </citation>
    <scope>NUCLEOTIDE SEQUENCE [LARGE SCALE GENOMIC DNA]</scope>
    <source>
        <strain evidence="1 2">DSM 19316</strain>
    </source>
</reference>
<organism evidence="1 2">
    <name type="scientific">Halorubrum ezzemoulense</name>
    <name type="common">Halorubrum chaoviator</name>
    <dbReference type="NCBI Taxonomy" id="337243"/>
    <lineage>
        <taxon>Archaea</taxon>
        <taxon>Methanobacteriati</taxon>
        <taxon>Methanobacteriota</taxon>
        <taxon>Stenosarchaea group</taxon>
        <taxon>Halobacteria</taxon>
        <taxon>Halobacteriales</taxon>
        <taxon>Haloferacaceae</taxon>
        <taxon>Halorubrum</taxon>
    </lineage>
</organism>
<dbReference type="EMBL" id="FZNK01000013">
    <property type="protein sequence ID" value="SNR71358.1"/>
    <property type="molecule type" value="Genomic_DNA"/>
</dbReference>
<evidence type="ECO:0008006" key="3">
    <source>
        <dbReference type="Google" id="ProtNLM"/>
    </source>
</evidence>